<protein>
    <submittedName>
        <fullName evidence="3">Uncharacterized protein</fullName>
    </submittedName>
</protein>
<feature type="transmembrane region" description="Helical" evidence="2">
    <location>
        <begin position="53"/>
        <end position="71"/>
    </location>
</feature>
<feature type="region of interest" description="Disordered" evidence="1">
    <location>
        <begin position="88"/>
        <end position="120"/>
    </location>
</feature>
<proteinExistence type="predicted"/>
<keyword evidence="4" id="KW-1185">Reference proteome</keyword>
<evidence type="ECO:0000313" key="4">
    <source>
        <dbReference type="Proteomes" id="UP001295423"/>
    </source>
</evidence>
<evidence type="ECO:0000256" key="1">
    <source>
        <dbReference type="SAM" id="MobiDB-lite"/>
    </source>
</evidence>
<keyword evidence="2" id="KW-1133">Transmembrane helix</keyword>
<feature type="compositionally biased region" description="Acidic residues" evidence="1">
    <location>
        <begin position="97"/>
        <end position="120"/>
    </location>
</feature>
<dbReference type="EMBL" id="CAKOGP040002091">
    <property type="protein sequence ID" value="CAJ1961313.1"/>
    <property type="molecule type" value="Genomic_DNA"/>
</dbReference>
<keyword evidence="2" id="KW-0472">Membrane</keyword>
<evidence type="ECO:0000313" key="3">
    <source>
        <dbReference type="EMBL" id="CAJ1961313.1"/>
    </source>
</evidence>
<evidence type="ECO:0000256" key="2">
    <source>
        <dbReference type="SAM" id="Phobius"/>
    </source>
</evidence>
<sequence>MSSNWNQYSDTPSSAPTSSLEIMEEDADGGSGNDGIVRDSRFRRLNLCQSRNLALLFLFVLAFFIAGTDIFESKDLSLRDMDDDLNRLAQPTNEQEVVGDDLVDGNDDGNYDEEDEDEDGNDIDYMINKVNLDSFNPKRDGVEFISPICNYTCQTDRLPHETPLYPGQVLCNEMQRFGMTEEGELFLQNCQLTDQNDGKLTVFWSAKEAQLTHDQYPIHFEMEKNGYFQIISDSSGDVLFEQRPKRNVTFYRLCLRDRPKLHCPYLHLHKDGVVVLNWIDDVQGRWMARDVKQEYAELFPDMD</sequence>
<organism evidence="3 4">
    <name type="scientific">Cylindrotheca closterium</name>
    <dbReference type="NCBI Taxonomy" id="2856"/>
    <lineage>
        <taxon>Eukaryota</taxon>
        <taxon>Sar</taxon>
        <taxon>Stramenopiles</taxon>
        <taxon>Ochrophyta</taxon>
        <taxon>Bacillariophyta</taxon>
        <taxon>Bacillariophyceae</taxon>
        <taxon>Bacillariophycidae</taxon>
        <taxon>Bacillariales</taxon>
        <taxon>Bacillariaceae</taxon>
        <taxon>Cylindrotheca</taxon>
    </lineage>
</organism>
<gene>
    <name evidence="3" type="ORF">CYCCA115_LOCUS19135</name>
</gene>
<keyword evidence="2" id="KW-0812">Transmembrane</keyword>
<accession>A0AAD2G3A8</accession>
<reference evidence="3" key="1">
    <citation type="submission" date="2023-08" db="EMBL/GenBank/DDBJ databases">
        <authorList>
            <person name="Audoor S."/>
            <person name="Bilcke G."/>
        </authorList>
    </citation>
    <scope>NUCLEOTIDE SEQUENCE</scope>
</reference>
<dbReference type="Proteomes" id="UP001295423">
    <property type="component" value="Unassembled WGS sequence"/>
</dbReference>
<name>A0AAD2G3A8_9STRA</name>
<dbReference type="AlphaFoldDB" id="A0AAD2G3A8"/>
<comment type="caution">
    <text evidence="3">The sequence shown here is derived from an EMBL/GenBank/DDBJ whole genome shotgun (WGS) entry which is preliminary data.</text>
</comment>